<evidence type="ECO:0000256" key="1">
    <source>
        <dbReference type="ARBA" id="ARBA00004141"/>
    </source>
</evidence>
<evidence type="ECO:0000256" key="2">
    <source>
        <dbReference type="ARBA" id="ARBA00008333"/>
    </source>
</evidence>
<feature type="transmembrane region" description="Helical" evidence="10">
    <location>
        <begin position="425"/>
        <end position="448"/>
    </location>
</feature>
<feature type="chain" id="PRO_5023111574" evidence="11">
    <location>
        <begin position="26"/>
        <end position="645"/>
    </location>
</feature>
<keyword evidence="11" id="KW-0732">Signal</keyword>
<evidence type="ECO:0000259" key="12">
    <source>
        <dbReference type="PROSITE" id="PS51007"/>
    </source>
</evidence>
<evidence type="ECO:0000256" key="4">
    <source>
        <dbReference type="ARBA" id="ARBA00022692"/>
    </source>
</evidence>
<keyword evidence="4 10" id="KW-0812">Transmembrane</keyword>
<comment type="caution">
    <text evidence="13">The sequence shown here is derived from an EMBL/GenBank/DDBJ whole genome shotgun (WGS) entry which is preliminary data.</text>
</comment>
<feature type="transmembrane region" description="Helical" evidence="10">
    <location>
        <begin position="535"/>
        <end position="555"/>
    </location>
</feature>
<evidence type="ECO:0000313" key="13">
    <source>
        <dbReference type="EMBL" id="TWT21577.1"/>
    </source>
</evidence>
<dbReference type="AlphaFoldDB" id="A0A5C5U6Y0"/>
<dbReference type="OrthoDB" id="8215804at2"/>
<feature type="transmembrane region" description="Helical" evidence="10">
    <location>
        <begin position="460"/>
        <end position="477"/>
    </location>
</feature>
<dbReference type="Pfam" id="PF13442">
    <property type="entry name" value="Cytochrome_CBB3"/>
    <property type="match status" value="1"/>
</dbReference>
<dbReference type="InterPro" id="IPR036909">
    <property type="entry name" value="Cyt_c-like_dom_sf"/>
</dbReference>
<evidence type="ECO:0000256" key="3">
    <source>
        <dbReference type="ARBA" id="ARBA00022617"/>
    </source>
</evidence>
<organism evidence="13 14">
    <name type="scientific">Luteimonas wenzhouensis</name>
    <dbReference type="NCBI Taxonomy" id="2599615"/>
    <lineage>
        <taxon>Bacteria</taxon>
        <taxon>Pseudomonadati</taxon>
        <taxon>Pseudomonadota</taxon>
        <taxon>Gammaproteobacteria</taxon>
        <taxon>Lysobacterales</taxon>
        <taxon>Lysobacteraceae</taxon>
        <taxon>Luteimonas</taxon>
    </lineage>
</organism>
<gene>
    <name evidence="13" type="ORF">FQY79_00075</name>
</gene>
<evidence type="ECO:0000256" key="9">
    <source>
        <dbReference type="PROSITE-ProRule" id="PRU00433"/>
    </source>
</evidence>
<dbReference type="PROSITE" id="PS51007">
    <property type="entry name" value="CYTC"/>
    <property type="match status" value="1"/>
</dbReference>
<dbReference type="Gene3D" id="1.10.760.10">
    <property type="entry name" value="Cytochrome c-like domain"/>
    <property type="match status" value="1"/>
</dbReference>
<dbReference type="InterPro" id="IPR004923">
    <property type="entry name" value="FTR1/Fip1/EfeU"/>
</dbReference>
<dbReference type="PANTHER" id="PTHR31632:SF2">
    <property type="entry name" value="PLASMA MEMBRANE IRON PERMEASE"/>
    <property type="match status" value="1"/>
</dbReference>
<name>A0A5C5U6Y0_9GAMM</name>
<dbReference type="InterPro" id="IPR009056">
    <property type="entry name" value="Cyt_c-like_dom"/>
</dbReference>
<dbReference type="GO" id="GO:0046872">
    <property type="term" value="F:metal ion binding"/>
    <property type="evidence" value="ECO:0007669"/>
    <property type="project" value="UniProtKB-KW"/>
</dbReference>
<feature type="transmembrane region" description="Helical" evidence="10">
    <location>
        <begin position="497"/>
        <end position="515"/>
    </location>
</feature>
<keyword evidence="5 9" id="KW-0479">Metal-binding</keyword>
<dbReference type="GO" id="GO:0009055">
    <property type="term" value="F:electron transfer activity"/>
    <property type="evidence" value="ECO:0007669"/>
    <property type="project" value="InterPro"/>
</dbReference>
<dbReference type="PROSITE" id="PS51257">
    <property type="entry name" value="PROKAR_LIPOPROTEIN"/>
    <property type="match status" value="1"/>
</dbReference>
<evidence type="ECO:0000256" key="6">
    <source>
        <dbReference type="ARBA" id="ARBA00022989"/>
    </source>
</evidence>
<dbReference type="GO" id="GO:0015093">
    <property type="term" value="F:ferrous iron transmembrane transporter activity"/>
    <property type="evidence" value="ECO:0007669"/>
    <property type="project" value="TreeGrafter"/>
</dbReference>
<keyword evidence="14" id="KW-1185">Reference proteome</keyword>
<dbReference type="Pfam" id="PF03239">
    <property type="entry name" value="FTR1"/>
    <property type="match status" value="2"/>
</dbReference>
<feature type="transmembrane region" description="Helical" evidence="10">
    <location>
        <begin position="609"/>
        <end position="635"/>
    </location>
</feature>
<evidence type="ECO:0000256" key="8">
    <source>
        <dbReference type="ARBA" id="ARBA00023136"/>
    </source>
</evidence>
<keyword evidence="7 9" id="KW-0408">Iron</keyword>
<dbReference type="RefSeq" id="WP_146309607.1">
    <property type="nucleotide sequence ID" value="NZ_VOHE01000001.1"/>
</dbReference>
<dbReference type="Proteomes" id="UP000315949">
    <property type="component" value="Unassembled WGS sequence"/>
</dbReference>
<dbReference type="SUPFAM" id="SSF46626">
    <property type="entry name" value="Cytochrome c"/>
    <property type="match status" value="1"/>
</dbReference>
<evidence type="ECO:0000256" key="10">
    <source>
        <dbReference type="SAM" id="Phobius"/>
    </source>
</evidence>
<sequence length="645" mass="68045">MSPRLLLATLLSGLALILACLPAGASESSVATTWRLLDYIAVDYREAVAEGEVVNQLEYDEMLEFSQTAAEAIAALPPTPEAGRLQGDAQALRQAILDKGDPVDIARRARGLAALLVQAHPIPLVPDTLPHHARGAELYARLCASCHGPTGAGDGPAGAGLDPPPIDFTDRERADERSVFALYQVIEQGLEGTSMASYRGLPADDLWALATYSGALAYPEALVEAGRARLDGDPALRASFDLARFVGQTPADLAAELGSAEDAAAVVAYLRRHPEALRQATDAEGAALATSRRLLREAMDAYRAGDATGARQRALSAYLDGFEPVEPLLAARDKPLMVRIEAAMAQLRSGIAANADPGVLQAQVDALDGLFAQAEAALGQGRTSSAASFLAAFTILLREGLEALLIVVAMIVLLRKAGRDEMLPWVHGGWIAALAAGAATWALATWVIGISGASRELSEGFGALLAAVVLVWVGIWMHGKGQADAWQRYVREKLGQALGRGSGLFLLALVFVVVYREVFETILFFAALWGQGSRSSVVAGGAAGALALAVVGWALMRWSRRLPIARFFRYSAILIAVLAVVLAGKAVSALQEAGWLPVTWLDGWPRLEWLGLSPTLLGVAVQLLVVAVLVAGFAWSGRKARAAAA</sequence>
<evidence type="ECO:0000256" key="11">
    <source>
        <dbReference type="SAM" id="SignalP"/>
    </source>
</evidence>
<accession>A0A5C5U6Y0</accession>
<feature type="transmembrane region" description="Helical" evidence="10">
    <location>
        <begin position="389"/>
        <end position="413"/>
    </location>
</feature>
<dbReference type="EMBL" id="VOHE01000001">
    <property type="protein sequence ID" value="TWT21577.1"/>
    <property type="molecule type" value="Genomic_DNA"/>
</dbReference>
<feature type="domain" description="Cytochrome c" evidence="12">
    <location>
        <begin position="130"/>
        <end position="274"/>
    </location>
</feature>
<dbReference type="PANTHER" id="PTHR31632">
    <property type="entry name" value="IRON TRANSPORTER FTH1"/>
    <property type="match status" value="1"/>
</dbReference>
<comment type="similarity">
    <text evidence="2">Belongs to the oxidase-dependent Fe transporter (OFeT) (TC 9.A.10.1) family.</text>
</comment>
<proteinExistence type="inferred from homology"/>
<keyword evidence="3 9" id="KW-0349">Heme</keyword>
<evidence type="ECO:0000256" key="5">
    <source>
        <dbReference type="ARBA" id="ARBA00022723"/>
    </source>
</evidence>
<keyword evidence="6 10" id="KW-1133">Transmembrane helix</keyword>
<dbReference type="GO" id="GO:0020037">
    <property type="term" value="F:heme binding"/>
    <property type="evidence" value="ECO:0007669"/>
    <property type="project" value="InterPro"/>
</dbReference>
<keyword evidence="8 10" id="KW-0472">Membrane</keyword>
<reference evidence="13 14" key="1">
    <citation type="submission" date="2019-07" db="EMBL/GenBank/DDBJ databases">
        <title>Luteimonas sp. YD-1 nov., isolated from acidic soil.</title>
        <authorList>
            <person name="Zhou J."/>
        </authorList>
    </citation>
    <scope>NUCLEOTIDE SEQUENCE [LARGE SCALE GENOMIC DNA]</scope>
    <source>
        <strain evidence="13 14">YD-1</strain>
    </source>
</reference>
<evidence type="ECO:0000313" key="14">
    <source>
        <dbReference type="Proteomes" id="UP000315949"/>
    </source>
</evidence>
<protein>
    <submittedName>
        <fullName evidence="13">C-type cytochrome</fullName>
    </submittedName>
</protein>
<evidence type="ECO:0000256" key="7">
    <source>
        <dbReference type="ARBA" id="ARBA00023004"/>
    </source>
</evidence>
<feature type="signal peptide" evidence="11">
    <location>
        <begin position="1"/>
        <end position="25"/>
    </location>
</feature>
<comment type="subcellular location">
    <subcellularLocation>
        <location evidence="1">Membrane</location>
        <topology evidence="1">Multi-pass membrane protein</topology>
    </subcellularLocation>
</comment>
<feature type="transmembrane region" description="Helical" evidence="10">
    <location>
        <begin position="567"/>
        <end position="589"/>
    </location>
</feature>
<dbReference type="GO" id="GO:0033573">
    <property type="term" value="C:high-affinity iron permease complex"/>
    <property type="evidence" value="ECO:0007669"/>
    <property type="project" value="InterPro"/>
</dbReference>